<evidence type="ECO:0000313" key="2">
    <source>
        <dbReference type="Proteomes" id="UP000249364"/>
    </source>
</evidence>
<dbReference type="OrthoDB" id="9800421at2"/>
<dbReference type="EMBL" id="QKZQ01000008">
    <property type="protein sequence ID" value="PZX42318.1"/>
    <property type="molecule type" value="Genomic_DNA"/>
</dbReference>
<proteinExistence type="predicted"/>
<dbReference type="STRING" id="121821.GCA_001870675_01650"/>
<dbReference type="InterPro" id="IPR008318">
    <property type="entry name" value="UCP030820"/>
</dbReference>
<evidence type="ECO:0000313" key="1">
    <source>
        <dbReference type="EMBL" id="PZX42318.1"/>
    </source>
</evidence>
<gene>
    <name evidence="1" type="ORF">LY56_02013</name>
</gene>
<name>A0A2W7Q1B5_9RHOB</name>
<protein>
    <submittedName>
        <fullName evidence="1">Uncharacterized protein DUF934</fullName>
    </submittedName>
</protein>
<reference evidence="1 2" key="1">
    <citation type="submission" date="2018-06" db="EMBL/GenBank/DDBJ databases">
        <title>Genomic Encyclopedia of Archaeal and Bacterial Type Strains, Phase II (KMG-II): from individual species to whole genera.</title>
        <authorList>
            <person name="Goeker M."/>
        </authorList>
    </citation>
    <scope>NUCLEOTIDE SEQUENCE [LARGE SCALE GENOMIC DNA]</scope>
    <source>
        <strain evidence="1 2">DSM 13087</strain>
    </source>
</reference>
<sequence>MSVIVTDSGFAPDDWRAGFTPLEAFDADPDERPLALDLPSDIAPETLEGRLQGIAFIRIDFPAFSDGRGFSVARQLRRMGFAGRLRARGHVISDQYAMARRSGFDEVEISDALAERQPAAEWLSRANWAEPHYQSRLREGGVPSRRAG</sequence>
<dbReference type="AlphaFoldDB" id="A0A2W7Q1B5"/>
<dbReference type="Proteomes" id="UP000249364">
    <property type="component" value="Unassembled WGS sequence"/>
</dbReference>
<keyword evidence="2" id="KW-1185">Reference proteome</keyword>
<comment type="caution">
    <text evidence="1">The sequence shown here is derived from an EMBL/GenBank/DDBJ whole genome shotgun (WGS) entry which is preliminary data.</text>
</comment>
<dbReference type="RefSeq" id="WP_071468386.1">
    <property type="nucleotide sequence ID" value="NZ_MEHT01000005.1"/>
</dbReference>
<dbReference type="Pfam" id="PF06073">
    <property type="entry name" value="DUF934"/>
    <property type="match status" value="1"/>
</dbReference>
<accession>A0A2W7Q1B5</accession>
<organism evidence="1 2">
    <name type="scientific">Roseinatronobacter thiooxidans</name>
    <dbReference type="NCBI Taxonomy" id="121821"/>
    <lineage>
        <taxon>Bacteria</taxon>
        <taxon>Pseudomonadati</taxon>
        <taxon>Pseudomonadota</taxon>
        <taxon>Alphaproteobacteria</taxon>
        <taxon>Rhodobacterales</taxon>
        <taxon>Paracoccaceae</taxon>
        <taxon>Roseinatronobacter</taxon>
    </lineage>
</organism>